<keyword evidence="2" id="KW-1185">Reference proteome</keyword>
<dbReference type="STRING" id="44941.A0A397V0W9"/>
<dbReference type="InterPro" id="IPR032675">
    <property type="entry name" value="LRR_dom_sf"/>
</dbReference>
<evidence type="ECO:0000313" key="1">
    <source>
        <dbReference type="EMBL" id="RIB14649.1"/>
    </source>
</evidence>
<dbReference type="SUPFAM" id="SSF52047">
    <property type="entry name" value="RNI-like"/>
    <property type="match status" value="1"/>
</dbReference>
<accession>A0A397V0W9</accession>
<comment type="caution">
    <text evidence="1">The sequence shown here is derived from an EMBL/GenBank/DDBJ whole genome shotgun (WGS) entry which is preliminary data.</text>
</comment>
<protein>
    <submittedName>
        <fullName evidence="1">Uncharacterized protein</fullName>
    </submittedName>
</protein>
<dbReference type="Proteomes" id="UP000266673">
    <property type="component" value="Unassembled WGS sequence"/>
</dbReference>
<dbReference type="EMBL" id="QKWP01000809">
    <property type="protein sequence ID" value="RIB14649.1"/>
    <property type="molecule type" value="Genomic_DNA"/>
</dbReference>
<dbReference type="AlphaFoldDB" id="A0A397V0W9"/>
<sequence length="211" mass="24126">MTSNSIIHGIPAYIEPQCLIERGYKRDKTSDIYSFGKSFGKFQTNGDWIKREGNDINSSDNVPTIKGKKRNGDALCNCQTLSTLYISDDRLRLYGSKQLVDILQNTNLKTLKLYRVSFLVDAVRNNTTLTSLDLDDNRLKKSSIETALGKSSKETWAEIYDIIDPLFEGVRTTKKGLFRNDDYYELYRDGNTEEAYFDYTYGPVYKPNGTV</sequence>
<dbReference type="Gene3D" id="3.80.10.10">
    <property type="entry name" value="Ribonuclease Inhibitor"/>
    <property type="match status" value="1"/>
</dbReference>
<evidence type="ECO:0000313" key="2">
    <source>
        <dbReference type="Proteomes" id="UP000266673"/>
    </source>
</evidence>
<organism evidence="1 2">
    <name type="scientific">Gigaspora rosea</name>
    <dbReference type="NCBI Taxonomy" id="44941"/>
    <lineage>
        <taxon>Eukaryota</taxon>
        <taxon>Fungi</taxon>
        <taxon>Fungi incertae sedis</taxon>
        <taxon>Mucoromycota</taxon>
        <taxon>Glomeromycotina</taxon>
        <taxon>Glomeromycetes</taxon>
        <taxon>Diversisporales</taxon>
        <taxon>Gigasporaceae</taxon>
        <taxon>Gigaspora</taxon>
    </lineage>
</organism>
<gene>
    <name evidence="1" type="ORF">C2G38_2194440</name>
</gene>
<proteinExistence type="predicted"/>
<reference evidence="1 2" key="1">
    <citation type="submission" date="2018-06" db="EMBL/GenBank/DDBJ databases">
        <title>Comparative genomics reveals the genomic features of Rhizophagus irregularis, R. cerebriforme, R. diaphanum and Gigaspora rosea, and their symbiotic lifestyle signature.</title>
        <authorList>
            <person name="Morin E."/>
            <person name="San Clemente H."/>
            <person name="Chen E.C.H."/>
            <person name="De La Providencia I."/>
            <person name="Hainaut M."/>
            <person name="Kuo A."/>
            <person name="Kohler A."/>
            <person name="Murat C."/>
            <person name="Tang N."/>
            <person name="Roy S."/>
            <person name="Loubradou J."/>
            <person name="Henrissat B."/>
            <person name="Grigoriev I.V."/>
            <person name="Corradi N."/>
            <person name="Roux C."/>
            <person name="Martin F.M."/>
        </authorList>
    </citation>
    <scope>NUCLEOTIDE SEQUENCE [LARGE SCALE GENOMIC DNA]</scope>
    <source>
        <strain evidence="1 2">DAOM 194757</strain>
    </source>
</reference>
<dbReference type="OrthoDB" id="10034042at2759"/>
<name>A0A397V0W9_9GLOM</name>